<evidence type="ECO:0008006" key="4">
    <source>
        <dbReference type="Google" id="ProtNLM"/>
    </source>
</evidence>
<sequence length="162" mass="16776">MHLVDTLPETDRPRKPGTVRIAVAAIVAAAVLNVIGGLACANLLYRVAETNADRQVIVMSTTTTAILWSAIALTTVATAARIAIIKGVNQGRPVARTAAFAVEALTVVVWAAMAMVRLADGGGVAIDVPEQVLRMLAVVCILGSAAVVVPLALPAARSWFRG</sequence>
<dbReference type="RefSeq" id="WP_344482155.1">
    <property type="nucleotide sequence ID" value="NZ_BAAAQF010000004.1"/>
</dbReference>
<dbReference type="EMBL" id="BAAAQF010000004">
    <property type="protein sequence ID" value="GAA1665329.1"/>
    <property type="molecule type" value="Genomic_DNA"/>
</dbReference>
<comment type="caution">
    <text evidence="2">The sequence shown here is derived from an EMBL/GenBank/DDBJ whole genome shotgun (WGS) entry which is preliminary data.</text>
</comment>
<organism evidence="2 3">
    <name type="scientific">Glycomyces endophyticus</name>
    <dbReference type="NCBI Taxonomy" id="480996"/>
    <lineage>
        <taxon>Bacteria</taxon>
        <taxon>Bacillati</taxon>
        <taxon>Actinomycetota</taxon>
        <taxon>Actinomycetes</taxon>
        <taxon>Glycomycetales</taxon>
        <taxon>Glycomycetaceae</taxon>
        <taxon>Glycomyces</taxon>
    </lineage>
</organism>
<feature type="transmembrane region" description="Helical" evidence="1">
    <location>
        <begin position="65"/>
        <end position="85"/>
    </location>
</feature>
<keyword evidence="1" id="KW-1133">Transmembrane helix</keyword>
<evidence type="ECO:0000256" key="1">
    <source>
        <dbReference type="SAM" id="Phobius"/>
    </source>
</evidence>
<evidence type="ECO:0000313" key="2">
    <source>
        <dbReference type="EMBL" id="GAA1665329.1"/>
    </source>
</evidence>
<proteinExistence type="predicted"/>
<reference evidence="3" key="1">
    <citation type="journal article" date="2019" name="Int. J. Syst. Evol. Microbiol.">
        <title>The Global Catalogue of Microorganisms (GCM) 10K type strain sequencing project: providing services to taxonomists for standard genome sequencing and annotation.</title>
        <authorList>
            <consortium name="The Broad Institute Genomics Platform"/>
            <consortium name="The Broad Institute Genome Sequencing Center for Infectious Disease"/>
            <person name="Wu L."/>
            <person name="Ma J."/>
        </authorList>
    </citation>
    <scope>NUCLEOTIDE SEQUENCE [LARGE SCALE GENOMIC DNA]</scope>
    <source>
        <strain evidence="3">JCM 16001</strain>
    </source>
</reference>
<feature type="transmembrane region" description="Helical" evidence="1">
    <location>
        <begin position="21"/>
        <end position="45"/>
    </location>
</feature>
<keyword evidence="3" id="KW-1185">Reference proteome</keyword>
<keyword evidence="1" id="KW-0812">Transmembrane</keyword>
<keyword evidence="1" id="KW-0472">Membrane</keyword>
<dbReference type="Proteomes" id="UP001499851">
    <property type="component" value="Unassembled WGS sequence"/>
</dbReference>
<name>A0ABP4S7D4_9ACTN</name>
<evidence type="ECO:0000313" key="3">
    <source>
        <dbReference type="Proteomes" id="UP001499851"/>
    </source>
</evidence>
<feature type="transmembrane region" description="Helical" evidence="1">
    <location>
        <begin position="131"/>
        <end position="153"/>
    </location>
</feature>
<gene>
    <name evidence="2" type="ORF">GCM10009830_08610</name>
</gene>
<feature type="transmembrane region" description="Helical" evidence="1">
    <location>
        <begin position="97"/>
        <end position="119"/>
    </location>
</feature>
<protein>
    <recommendedName>
        <fullName evidence="4">Integral membrane protein</fullName>
    </recommendedName>
</protein>
<accession>A0ABP4S7D4</accession>